<feature type="region of interest" description="Disordered" evidence="1">
    <location>
        <begin position="103"/>
        <end position="125"/>
    </location>
</feature>
<organism evidence="2 3">
    <name type="scientific">Abeliophyllum distichum</name>
    <dbReference type="NCBI Taxonomy" id="126358"/>
    <lineage>
        <taxon>Eukaryota</taxon>
        <taxon>Viridiplantae</taxon>
        <taxon>Streptophyta</taxon>
        <taxon>Embryophyta</taxon>
        <taxon>Tracheophyta</taxon>
        <taxon>Spermatophyta</taxon>
        <taxon>Magnoliopsida</taxon>
        <taxon>eudicotyledons</taxon>
        <taxon>Gunneridae</taxon>
        <taxon>Pentapetalae</taxon>
        <taxon>asterids</taxon>
        <taxon>lamiids</taxon>
        <taxon>Lamiales</taxon>
        <taxon>Oleaceae</taxon>
        <taxon>Forsythieae</taxon>
        <taxon>Abeliophyllum</taxon>
    </lineage>
</organism>
<dbReference type="Proteomes" id="UP001604336">
    <property type="component" value="Unassembled WGS sequence"/>
</dbReference>
<dbReference type="AlphaFoldDB" id="A0ABD1QGQ7"/>
<protein>
    <recommendedName>
        <fullName evidence="4">DDE Tnp4 domain-containing protein</fullName>
    </recommendedName>
</protein>
<name>A0ABD1QGQ7_9LAMI</name>
<evidence type="ECO:0000256" key="1">
    <source>
        <dbReference type="SAM" id="MobiDB-lite"/>
    </source>
</evidence>
<sequence length="162" mass="18915">MVIQAIVIYDGIRRRARHLPRAPHRNWDMERDMTLTRMFGKDYLADAGFSLAPGFLSPYRRTRYHRRDIEGHRPENSKELFNFRHSSLRNTVERTIEDVCEDELDSSDDEVNPSHVDVPEEETPNEHISFTAEAAWSTNRDTIAESMWANHNPNGDSEIVFD</sequence>
<proteinExistence type="predicted"/>
<comment type="caution">
    <text evidence="2">The sequence shown here is derived from an EMBL/GenBank/DDBJ whole genome shotgun (WGS) entry which is preliminary data.</text>
</comment>
<evidence type="ECO:0000313" key="2">
    <source>
        <dbReference type="EMBL" id="KAL2474937.1"/>
    </source>
</evidence>
<keyword evidence="3" id="KW-1185">Reference proteome</keyword>
<reference evidence="3" key="1">
    <citation type="submission" date="2024-07" db="EMBL/GenBank/DDBJ databases">
        <title>Two chromosome-level genome assemblies of Korean endemic species Abeliophyllum distichum and Forsythia ovata (Oleaceae).</title>
        <authorList>
            <person name="Jang H."/>
        </authorList>
    </citation>
    <scope>NUCLEOTIDE SEQUENCE [LARGE SCALE GENOMIC DNA]</scope>
</reference>
<gene>
    <name evidence="2" type="ORF">Adt_35673</name>
</gene>
<evidence type="ECO:0008006" key="4">
    <source>
        <dbReference type="Google" id="ProtNLM"/>
    </source>
</evidence>
<accession>A0ABD1QGQ7</accession>
<dbReference type="EMBL" id="JBFOLK010000011">
    <property type="protein sequence ID" value="KAL2474937.1"/>
    <property type="molecule type" value="Genomic_DNA"/>
</dbReference>
<evidence type="ECO:0000313" key="3">
    <source>
        <dbReference type="Proteomes" id="UP001604336"/>
    </source>
</evidence>